<evidence type="ECO:0000313" key="3">
    <source>
        <dbReference type="Proteomes" id="UP000283269"/>
    </source>
</evidence>
<feature type="transmembrane region" description="Helical" evidence="1">
    <location>
        <begin position="131"/>
        <end position="152"/>
    </location>
</feature>
<keyword evidence="1" id="KW-0812">Transmembrane</keyword>
<sequence length="324" mass="36639">MTSEANVIRANKACFEGLVLQALAYGALVMLYIQITQVLVRRPKRGRMFWLLTFYSTALFPLATFAFIGKLIFIEKMYVGSPSEVLNSALYYSQHCGEWANVISQVCITMIPWIGDLLMLYRLMVVWNYKWVLLVVPGLIYVTRFGMAFPHLLSMIKNNSNTDLYGFIFYGLCVFLNVMVTILITLRLFMMRHKAEMVLGNLQASLYNSCISVFVESGAFFSIWSLTYLILKANGSWAQDIFFQPYSFVLALTRMLIILRMAQDRAWTKEIITAADNGVLDWEVSSINSLSGNVSKPPGGMVQTLPNKFRDDSLSSRSTIGACA</sequence>
<evidence type="ECO:0000256" key="1">
    <source>
        <dbReference type="SAM" id="Phobius"/>
    </source>
</evidence>
<name>A0A409XBP0_PSICY</name>
<feature type="transmembrane region" description="Helical" evidence="1">
    <location>
        <begin position="20"/>
        <end position="40"/>
    </location>
</feature>
<keyword evidence="3" id="KW-1185">Reference proteome</keyword>
<feature type="transmembrane region" description="Helical" evidence="1">
    <location>
        <begin position="243"/>
        <end position="262"/>
    </location>
</feature>
<dbReference type="Proteomes" id="UP000283269">
    <property type="component" value="Unassembled WGS sequence"/>
</dbReference>
<feature type="transmembrane region" description="Helical" evidence="1">
    <location>
        <begin position="210"/>
        <end position="231"/>
    </location>
</feature>
<keyword evidence="1" id="KW-0472">Membrane</keyword>
<protein>
    <submittedName>
        <fullName evidence="2">Uncharacterized protein</fullName>
    </submittedName>
</protein>
<keyword evidence="1" id="KW-1133">Transmembrane helix</keyword>
<evidence type="ECO:0000313" key="2">
    <source>
        <dbReference type="EMBL" id="PPQ88165.1"/>
    </source>
</evidence>
<dbReference type="EMBL" id="NHYD01002137">
    <property type="protein sequence ID" value="PPQ88165.1"/>
    <property type="molecule type" value="Genomic_DNA"/>
</dbReference>
<feature type="transmembrane region" description="Helical" evidence="1">
    <location>
        <begin position="52"/>
        <end position="74"/>
    </location>
</feature>
<comment type="caution">
    <text evidence="2">The sequence shown here is derived from an EMBL/GenBank/DDBJ whole genome shotgun (WGS) entry which is preliminary data.</text>
</comment>
<organism evidence="2 3">
    <name type="scientific">Psilocybe cyanescens</name>
    <dbReference type="NCBI Taxonomy" id="93625"/>
    <lineage>
        <taxon>Eukaryota</taxon>
        <taxon>Fungi</taxon>
        <taxon>Dikarya</taxon>
        <taxon>Basidiomycota</taxon>
        <taxon>Agaricomycotina</taxon>
        <taxon>Agaricomycetes</taxon>
        <taxon>Agaricomycetidae</taxon>
        <taxon>Agaricales</taxon>
        <taxon>Agaricineae</taxon>
        <taxon>Strophariaceae</taxon>
        <taxon>Psilocybe</taxon>
    </lineage>
</organism>
<reference evidence="2 3" key="1">
    <citation type="journal article" date="2018" name="Evol. Lett.">
        <title>Horizontal gene cluster transfer increased hallucinogenic mushroom diversity.</title>
        <authorList>
            <person name="Reynolds H.T."/>
            <person name="Vijayakumar V."/>
            <person name="Gluck-Thaler E."/>
            <person name="Korotkin H.B."/>
            <person name="Matheny P.B."/>
            <person name="Slot J.C."/>
        </authorList>
    </citation>
    <scope>NUCLEOTIDE SEQUENCE [LARGE SCALE GENOMIC DNA]</scope>
    <source>
        <strain evidence="2 3">2631</strain>
    </source>
</reference>
<dbReference type="InParanoid" id="A0A409XBP0"/>
<proteinExistence type="predicted"/>
<feature type="transmembrane region" description="Helical" evidence="1">
    <location>
        <begin position="164"/>
        <end position="189"/>
    </location>
</feature>
<dbReference type="OrthoDB" id="3351617at2759"/>
<dbReference type="AlphaFoldDB" id="A0A409XBP0"/>
<gene>
    <name evidence="2" type="ORF">CVT25_005130</name>
</gene>
<accession>A0A409XBP0</accession>